<name>A0A916JRR7_9BACL</name>
<gene>
    <name evidence="5" type="primary">ydjF_3</name>
    <name evidence="5" type="ORF">PAESOLCIP111_00187</name>
</gene>
<evidence type="ECO:0000256" key="3">
    <source>
        <dbReference type="ARBA" id="ARBA00023163"/>
    </source>
</evidence>
<dbReference type="GO" id="GO:0003700">
    <property type="term" value="F:DNA-binding transcription factor activity"/>
    <property type="evidence" value="ECO:0007669"/>
    <property type="project" value="InterPro"/>
</dbReference>
<keyword evidence="2" id="KW-0238">DNA-binding</keyword>
<dbReference type="PANTHER" id="PTHR30363:SF44">
    <property type="entry name" value="AGA OPERON TRANSCRIPTIONAL REPRESSOR-RELATED"/>
    <property type="match status" value="1"/>
</dbReference>
<keyword evidence="3" id="KW-0804">Transcription</keyword>
<dbReference type="InterPro" id="IPR001034">
    <property type="entry name" value="DeoR_HTH"/>
</dbReference>
<dbReference type="SMART" id="SM00420">
    <property type="entry name" value="HTH_DEOR"/>
    <property type="match status" value="1"/>
</dbReference>
<dbReference type="GO" id="GO:0003677">
    <property type="term" value="F:DNA binding"/>
    <property type="evidence" value="ECO:0007669"/>
    <property type="project" value="UniProtKB-KW"/>
</dbReference>
<dbReference type="PROSITE" id="PS51000">
    <property type="entry name" value="HTH_DEOR_2"/>
    <property type="match status" value="1"/>
</dbReference>
<dbReference type="InterPro" id="IPR014036">
    <property type="entry name" value="DeoR-like_C"/>
</dbReference>
<sequence>MLSKELHMDYRGQVKLVEINTTKKVESLAGNDRKKEILNLLEDVGVVRVSELSKRFGVTEETIRRDLERLESEGMLLRTHGGAVLNRKEGPELPVLQRELIQLDAKKAIGEYAASIVKDGEVIALDASTTCLQMAKNLPNKEITVITYSVAIAYELVKKNNIQIFLIGGYLDRHSLGNTGSPAEKMVEGYHADKFFFSCQGFDLQRGVSEPYEAHAQLKKNIADISDQLILLADSSKFQRKSLVRLIGLEEIHMVVTDNNMPPEALKEMESSNVNMVIVH</sequence>
<evidence type="ECO:0000313" key="6">
    <source>
        <dbReference type="Proteomes" id="UP000693672"/>
    </source>
</evidence>
<evidence type="ECO:0000256" key="1">
    <source>
        <dbReference type="ARBA" id="ARBA00023015"/>
    </source>
</evidence>
<dbReference type="PANTHER" id="PTHR30363">
    <property type="entry name" value="HTH-TYPE TRANSCRIPTIONAL REGULATOR SRLR-RELATED"/>
    <property type="match status" value="1"/>
</dbReference>
<dbReference type="AlphaFoldDB" id="A0A916JRR7"/>
<evidence type="ECO:0000313" key="5">
    <source>
        <dbReference type="EMBL" id="CAG7597971.1"/>
    </source>
</evidence>
<dbReference type="Pfam" id="PF00455">
    <property type="entry name" value="DeoRC"/>
    <property type="match status" value="1"/>
</dbReference>
<dbReference type="SMART" id="SM01134">
    <property type="entry name" value="DeoRC"/>
    <property type="match status" value="1"/>
</dbReference>
<proteinExistence type="predicted"/>
<accession>A0A916JRR7</accession>
<dbReference type="Proteomes" id="UP000693672">
    <property type="component" value="Unassembled WGS sequence"/>
</dbReference>
<reference evidence="5" key="1">
    <citation type="submission" date="2021-06" db="EMBL/GenBank/DDBJ databases">
        <authorList>
            <person name="Criscuolo A."/>
        </authorList>
    </citation>
    <scope>NUCLEOTIDE SEQUENCE</scope>
    <source>
        <strain evidence="5">CIP111600</strain>
    </source>
</reference>
<keyword evidence="1" id="KW-0805">Transcription regulation</keyword>
<dbReference type="PROSITE" id="PS00894">
    <property type="entry name" value="HTH_DEOR_1"/>
    <property type="match status" value="1"/>
</dbReference>
<organism evidence="5 6">
    <name type="scientific">Paenibacillus solanacearum</name>
    <dbReference type="NCBI Taxonomy" id="2048548"/>
    <lineage>
        <taxon>Bacteria</taxon>
        <taxon>Bacillati</taxon>
        <taxon>Bacillota</taxon>
        <taxon>Bacilli</taxon>
        <taxon>Bacillales</taxon>
        <taxon>Paenibacillaceae</taxon>
        <taxon>Paenibacillus</taxon>
    </lineage>
</organism>
<dbReference type="EMBL" id="CAJVAS010000001">
    <property type="protein sequence ID" value="CAG7597971.1"/>
    <property type="molecule type" value="Genomic_DNA"/>
</dbReference>
<feature type="domain" description="HTH deoR-type" evidence="4">
    <location>
        <begin position="30"/>
        <end position="85"/>
    </location>
</feature>
<dbReference type="Pfam" id="PF08220">
    <property type="entry name" value="HTH_DeoR"/>
    <property type="match status" value="1"/>
</dbReference>
<evidence type="ECO:0000256" key="2">
    <source>
        <dbReference type="ARBA" id="ARBA00023125"/>
    </source>
</evidence>
<protein>
    <submittedName>
        <fullName evidence="5">HTH-type transcriptional regulator YdjF</fullName>
    </submittedName>
</protein>
<keyword evidence="6" id="KW-1185">Reference proteome</keyword>
<dbReference type="InterPro" id="IPR018356">
    <property type="entry name" value="Tscrpt_reg_HTH_DeoR_CS"/>
</dbReference>
<comment type="caution">
    <text evidence="5">The sequence shown here is derived from an EMBL/GenBank/DDBJ whole genome shotgun (WGS) entry which is preliminary data.</text>
</comment>
<evidence type="ECO:0000259" key="4">
    <source>
        <dbReference type="PROSITE" id="PS51000"/>
    </source>
</evidence>
<dbReference type="InterPro" id="IPR050313">
    <property type="entry name" value="Carb_Metab_HTH_regulators"/>
</dbReference>